<evidence type="ECO:0000313" key="3">
    <source>
        <dbReference type="Proteomes" id="UP000800041"/>
    </source>
</evidence>
<proteinExistence type="predicted"/>
<evidence type="ECO:0000256" key="1">
    <source>
        <dbReference type="SAM" id="MobiDB-lite"/>
    </source>
</evidence>
<dbReference type="EMBL" id="ML977143">
    <property type="protein sequence ID" value="KAF1990167.1"/>
    <property type="molecule type" value="Genomic_DNA"/>
</dbReference>
<accession>A0A6G1HAS8</accession>
<keyword evidence="3" id="KW-1185">Reference proteome</keyword>
<organism evidence="2 3">
    <name type="scientific">Aulographum hederae CBS 113979</name>
    <dbReference type="NCBI Taxonomy" id="1176131"/>
    <lineage>
        <taxon>Eukaryota</taxon>
        <taxon>Fungi</taxon>
        <taxon>Dikarya</taxon>
        <taxon>Ascomycota</taxon>
        <taxon>Pezizomycotina</taxon>
        <taxon>Dothideomycetes</taxon>
        <taxon>Pleosporomycetidae</taxon>
        <taxon>Aulographales</taxon>
        <taxon>Aulographaceae</taxon>
    </lineage>
</organism>
<name>A0A6G1HAS8_9PEZI</name>
<feature type="region of interest" description="Disordered" evidence="1">
    <location>
        <begin position="49"/>
        <end position="74"/>
    </location>
</feature>
<dbReference type="Proteomes" id="UP000800041">
    <property type="component" value="Unassembled WGS sequence"/>
</dbReference>
<dbReference type="AlphaFoldDB" id="A0A6G1HAS8"/>
<evidence type="ECO:0000313" key="2">
    <source>
        <dbReference type="EMBL" id="KAF1990167.1"/>
    </source>
</evidence>
<gene>
    <name evidence="2" type="ORF">K402DRAFT_460864</name>
</gene>
<reference evidence="2" key="1">
    <citation type="journal article" date="2020" name="Stud. Mycol.">
        <title>101 Dothideomycetes genomes: a test case for predicting lifestyles and emergence of pathogens.</title>
        <authorList>
            <person name="Haridas S."/>
            <person name="Albert R."/>
            <person name="Binder M."/>
            <person name="Bloem J."/>
            <person name="Labutti K."/>
            <person name="Salamov A."/>
            <person name="Andreopoulos B."/>
            <person name="Baker S."/>
            <person name="Barry K."/>
            <person name="Bills G."/>
            <person name="Bluhm B."/>
            <person name="Cannon C."/>
            <person name="Castanera R."/>
            <person name="Culley D."/>
            <person name="Daum C."/>
            <person name="Ezra D."/>
            <person name="Gonzalez J."/>
            <person name="Henrissat B."/>
            <person name="Kuo A."/>
            <person name="Liang C."/>
            <person name="Lipzen A."/>
            <person name="Lutzoni F."/>
            <person name="Magnuson J."/>
            <person name="Mondo S."/>
            <person name="Nolan M."/>
            <person name="Ohm R."/>
            <person name="Pangilinan J."/>
            <person name="Park H.-J."/>
            <person name="Ramirez L."/>
            <person name="Alfaro M."/>
            <person name="Sun H."/>
            <person name="Tritt A."/>
            <person name="Yoshinaga Y."/>
            <person name="Zwiers L.-H."/>
            <person name="Turgeon B."/>
            <person name="Goodwin S."/>
            <person name="Spatafora J."/>
            <person name="Crous P."/>
            <person name="Grigoriev I."/>
        </authorList>
    </citation>
    <scope>NUCLEOTIDE SEQUENCE</scope>
    <source>
        <strain evidence="2">CBS 113979</strain>
    </source>
</reference>
<feature type="compositionally biased region" description="Polar residues" evidence="1">
    <location>
        <begin position="51"/>
        <end position="66"/>
    </location>
</feature>
<sequence>MRPHASKYNAQMIGVAGHLHDVSENVNVYINDKVICDSKAIYGTSVADWDSANSNSTSAPPTNRYTLSKRHEDPMDGMPHIVRMSFCRNIGALKQGETIRVDANL</sequence>
<protein>
    <submittedName>
        <fullName evidence="2">Uncharacterized protein</fullName>
    </submittedName>
</protein>